<dbReference type="OrthoDB" id="272672at2759"/>
<proteinExistence type="inferred from homology"/>
<dbReference type="CDD" id="cd03112">
    <property type="entry name" value="CobW-like"/>
    <property type="match status" value="1"/>
</dbReference>
<evidence type="ECO:0000313" key="8">
    <source>
        <dbReference type="Proteomes" id="UP000794436"/>
    </source>
</evidence>
<dbReference type="SUPFAM" id="SSF90002">
    <property type="entry name" value="Hypothetical protein YjiA, C-terminal domain"/>
    <property type="match status" value="1"/>
</dbReference>
<dbReference type="InterPro" id="IPR051927">
    <property type="entry name" value="Zn_Chap_cDPG_Synth"/>
</dbReference>
<evidence type="ECO:0000256" key="3">
    <source>
        <dbReference type="ARBA" id="ARBA00023186"/>
    </source>
</evidence>
<evidence type="ECO:0000259" key="6">
    <source>
        <dbReference type="SMART" id="SM00833"/>
    </source>
</evidence>
<dbReference type="AlphaFoldDB" id="A0A8K1C977"/>
<keyword evidence="2" id="KW-0378">Hydrolase</keyword>
<evidence type="ECO:0000313" key="7">
    <source>
        <dbReference type="EMBL" id="TMW58789.1"/>
    </source>
</evidence>
<name>A0A8K1C977_PYTOL</name>
<dbReference type="PANTHER" id="PTHR43603">
    <property type="entry name" value="COBW DOMAIN-CONTAINING PROTEIN DDB_G0274527"/>
    <property type="match status" value="1"/>
</dbReference>
<comment type="similarity">
    <text evidence="4">Belongs to the SIMIBI class G3E GTPase family. ZNG1 subfamily.</text>
</comment>
<dbReference type="Gene3D" id="3.40.50.300">
    <property type="entry name" value="P-loop containing nucleotide triphosphate hydrolases"/>
    <property type="match status" value="1"/>
</dbReference>
<organism evidence="7 8">
    <name type="scientific">Pythium oligandrum</name>
    <name type="common">Mycoparasitic fungus</name>
    <dbReference type="NCBI Taxonomy" id="41045"/>
    <lineage>
        <taxon>Eukaryota</taxon>
        <taxon>Sar</taxon>
        <taxon>Stramenopiles</taxon>
        <taxon>Oomycota</taxon>
        <taxon>Peronosporomycetes</taxon>
        <taxon>Pythiales</taxon>
        <taxon>Pythiaceae</taxon>
        <taxon>Pythium</taxon>
    </lineage>
</organism>
<dbReference type="InterPro" id="IPR027417">
    <property type="entry name" value="P-loop_NTPase"/>
</dbReference>
<dbReference type="InterPro" id="IPR036627">
    <property type="entry name" value="CobW-likC_sf"/>
</dbReference>
<keyword evidence="3" id="KW-0143">Chaperone</keyword>
<dbReference type="InterPro" id="IPR003495">
    <property type="entry name" value="CobW/HypB/UreG_nucleotide-bd"/>
</dbReference>
<dbReference type="PANTHER" id="PTHR43603:SF1">
    <property type="entry name" value="ZINC-REGULATED GTPASE METALLOPROTEIN ACTIVATOR 1"/>
    <property type="match status" value="1"/>
</dbReference>
<dbReference type="Pfam" id="PF02492">
    <property type="entry name" value="cobW"/>
    <property type="match status" value="1"/>
</dbReference>
<dbReference type="InterPro" id="IPR011629">
    <property type="entry name" value="CobW-like_C"/>
</dbReference>
<comment type="caution">
    <text evidence="7">The sequence shown here is derived from an EMBL/GenBank/DDBJ whole genome shotgun (WGS) entry which is preliminary data.</text>
</comment>
<dbReference type="Gene3D" id="3.30.1220.10">
    <property type="entry name" value="CobW-like, C-terminal domain"/>
    <property type="match status" value="1"/>
</dbReference>
<dbReference type="GO" id="GO:0016787">
    <property type="term" value="F:hydrolase activity"/>
    <property type="evidence" value="ECO:0007669"/>
    <property type="project" value="UniProtKB-KW"/>
</dbReference>
<comment type="catalytic activity">
    <reaction evidence="5">
        <text>GTP + H2O = GDP + phosphate + H(+)</text>
        <dbReference type="Rhea" id="RHEA:19669"/>
        <dbReference type="ChEBI" id="CHEBI:15377"/>
        <dbReference type="ChEBI" id="CHEBI:15378"/>
        <dbReference type="ChEBI" id="CHEBI:37565"/>
        <dbReference type="ChEBI" id="CHEBI:43474"/>
        <dbReference type="ChEBI" id="CHEBI:58189"/>
    </reaction>
    <physiologicalReaction direction="left-to-right" evidence="5">
        <dbReference type="Rhea" id="RHEA:19670"/>
    </physiologicalReaction>
</comment>
<evidence type="ECO:0000256" key="1">
    <source>
        <dbReference type="ARBA" id="ARBA00022741"/>
    </source>
</evidence>
<evidence type="ECO:0000256" key="5">
    <source>
        <dbReference type="ARBA" id="ARBA00049117"/>
    </source>
</evidence>
<dbReference type="Pfam" id="PF07683">
    <property type="entry name" value="CobW_C"/>
    <property type="match status" value="1"/>
</dbReference>
<feature type="domain" description="CobW C-terminal" evidence="6">
    <location>
        <begin position="306"/>
        <end position="398"/>
    </location>
</feature>
<evidence type="ECO:0000256" key="2">
    <source>
        <dbReference type="ARBA" id="ARBA00022801"/>
    </source>
</evidence>
<dbReference type="Proteomes" id="UP000794436">
    <property type="component" value="Unassembled WGS sequence"/>
</dbReference>
<keyword evidence="8" id="KW-1185">Reference proteome</keyword>
<keyword evidence="1" id="KW-0547">Nucleotide-binding</keyword>
<sequence>MADDLAAAAARVNICLGYEQRMLEKNAQQRKLPVTVVSGFLGAGKTSLLHHLLANRLNLRIACAVSDLAAINVDELLVTDQTLFALQRSQSGVAVASAKGGVAAQSRQWVKTYKHNAEVYGVASRSVDAFKDVIWEILQEHEEPFDYLVIETSGTTDPTQLISAVQERFGKMTRARLDSVVIVVDGDAMAQDAKQGRTPNNVAIYQLECADVVVLNKVDLMTEEDKQRAHQVIQQYAPGARVYETTHGQVYLPHVLDIAPPEGVHDAVSHEKVEAHWVCGSDNATRRLRRDDVALSSRSGSSSSSFSSVAYEQTEAVSLRQLHHYVRCGLPRGVLRMKGVVCLADDGRRHRYVVQLSGRQRLEIENTGPWTTAPKTQLVVIGTGFDEDAVRNDLVSILTASVDEPALSTETVQSVDKLRADPRFDVVQVLPRAVQFRLRIPSTRLDEATVKHYDHVDLNDLIRRLVHEVNALGGGAMLVPVVLKKEELTANDGNHHHHHFDDGLEVVAMAATTGETTLVDMWDAVDARAEHIVMEVKEKLARCMCGF</sequence>
<accession>A0A8K1C977</accession>
<dbReference type="GO" id="GO:0000166">
    <property type="term" value="F:nucleotide binding"/>
    <property type="evidence" value="ECO:0007669"/>
    <property type="project" value="UniProtKB-KW"/>
</dbReference>
<evidence type="ECO:0000256" key="4">
    <source>
        <dbReference type="ARBA" id="ARBA00034320"/>
    </source>
</evidence>
<dbReference type="SUPFAM" id="SSF52540">
    <property type="entry name" value="P-loop containing nucleoside triphosphate hydrolases"/>
    <property type="match status" value="1"/>
</dbReference>
<protein>
    <recommendedName>
        <fullName evidence="6">CobW C-terminal domain-containing protein</fullName>
    </recommendedName>
</protein>
<reference evidence="7" key="1">
    <citation type="submission" date="2019-03" db="EMBL/GenBank/DDBJ databases">
        <title>Long read genome sequence of the mycoparasitic Pythium oligandrum ATCC 38472 isolated from sugarbeet rhizosphere.</title>
        <authorList>
            <person name="Gaulin E."/>
        </authorList>
    </citation>
    <scope>NUCLEOTIDE SEQUENCE</scope>
    <source>
        <strain evidence="7">ATCC 38472_TT</strain>
    </source>
</reference>
<dbReference type="SMART" id="SM00833">
    <property type="entry name" value="CobW_C"/>
    <property type="match status" value="1"/>
</dbReference>
<gene>
    <name evidence="7" type="ORF">Poli38472_006934</name>
</gene>
<dbReference type="EMBL" id="SPLM01000110">
    <property type="protein sequence ID" value="TMW58789.1"/>
    <property type="molecule type" value="Genomic_DNA"/>
</dbReference>